<dbReference type="STRING" id="400668.Mmwyl1_2066"/>
<gene>
    <name evidence="1" type="ordered locus">Mmwyl1_2066</name>
</gene>
<proteinExistence type="predicted"/>
<sequence length="109" mass="12732">MKNAKNSLFSGYVDQFKRFITVSGSVNLFHYSSENTSFVERNQWPYYQRINQAEGENTMKKIATKDMLQKVKKALTRAYAVYMMKGNFYTLSTFNINGVRRINWSGCDL</sequence>
<organism evidence="1">
    <name type="scientific">Marinomonas sp. (strain MWYL1)</name>
    <dbReference type="NCBI Taxonomy" id="400668"/>
    <lineage>
        <taxon>Bacteria</taxon>
        <taxon>Pseudomonadati</taxon>
        <taxon>Pseudomonadota</taxon>
        <taxon>Gammaproteobacteria</taxon>
        <taxon>Oceanospirillales</taxon>
        <taxon>Oceanospirillaceae</taxon>
        <taxon>Marinomonas</taxon>
    </lineage>
</organism>
<dbReference type="OrthoDB" id="9941035at2"/>
<dbReference type="KEGG" id="mmw:Mmwyl1_2066"/>
<protein>
    <submittedName>
        <fullName evidence="1">Uncharacterized protein</fullName>
    </submittedName>
</protein>
<name>A6VX09_MARMS</name>
<accession>A6VX09</accession>
<evidence type="ECO:0000313" key="1">
    <source>
        <dbReference type="EMBL" id="ABR70988.1"/>
    </source>
</evidence>
<reference evidence="1" key="1">
    <citation type="submission" date="2007-06" db="EMBL/GenBank/DDBJ databases">
        <title>Complete sequence of Marinomonas sp. MWYL1.</title>
        <authorList>
            <consortium name="US DOE Joint Genome Institute"/>
            <person name="Copeland A."/>
            <person name="Lucas S."/>
            <person name="Lapidus A."/>
            <person name="Barry K."/>
            <person name="Glavina del Rio T."/>
            <person name="Dalin E."/>
            <person name="Tice H."/>
            <person name="Pitluck S."/>
            <person name="Kiss H."/>
            <person name="Brettin T."/>
            <person name="Bruce D."/>
            <person name="Detter J.C."/>
            <person name="Han C."/>
            <person name="Schmutz J."/>
            <person name="Larimer F."/>
            <person name="Land M."/>
            <person name="Hauser L."/>
            <person name="Kyrpides N."/>
            <person name="Kim E."/>
            <person name="Johnston A.W.B."/>
            <person name="Todd J.D."/>
            <person name="Rogers R."/>
            <person name="Wexler M."/>
            <person name="Bond P.L."/>
            <person name="Li Y."/>
            <person name="Richardson P."/>
        </authorList>
    </citation>
    <scope>NUCLEOTIDE SEQUENCE [LARGE SCALE GENOMIC DNA]</scope>
    <source>
        <strain evidence="1">MWYL1</strain>
    </source>
</reference>
<dbReference type="HOGENOM" id="CLU_2180685_0_0_6"/>
<dbReference type="AlphaFoldDB" id="A6VX09"/>
<dbReference type="EMBL" id="CP000749">
    <property type="protein sequence ID" value="ABR70988.1"/>
    <property type="molecule type" value="Genomic_DNA"/>
</dbReference>